<reference evidence="1 2" key="1">
    <citation type="submission" date="2018-02" db="EMBL/GenBank/DDBJ databases">
        <title>Draft genome of wild Prunus yedoensis var. nudiflora.</title>
        <authorList>
            <person name="Baek S."/>
            <person name="Kim J.-H."/>
            <person name="Choi K."/>
            <person name="Kim G.-B."/>
            <person name="Cho A."/>
            <person name="Jang H."/>
            <person name="Shin C.-H."/>
            <person name="Yu H.-J."/>
            <person name="Mun J.-H."/>
        </authorList>
    </citation>
    <scope>NUCLEOTIDE SEQUENCE [LARGE SCALE GENOMIC DNA]</scope>
    <source>
        <strain evidence="2">cv. Jeju island</strain>
        <tissue evidence="1">Leaf</tissue>
    </source>
</reference>
<accession>A0A314V3E1</accession>
<keyword evidence="2" id="KW-1185">Reference proteome</keyword>
<protein>
    <submittedName>
        <fullName evidence="1">UPF0481 protein</fullName>
    </submittedName>
</protein>
<gene>
    <name evidence="1" type="ORF">Pyn_17869</name>
</gene>
<comment type="caution">
    <text evidence="1">The sequence shown here is derived from an EMBL/GenBank/DDBJ whole genome shotgun (WGS) entry which is preliminary data.</text>
</comment>
<sequence length="86" mass="9317">MEGDKGKCSKVDGESTSVIINVGPTVEELKKNIEAKLLTHSPLQPCFLRAASSKFPRCETLVFTMPSLLIQGCEFGELDQSHHGVG</sequence>
<evidence type="ECO:0000313" key="1">
    <source>
        <dbReference type="EMBL" id="PQM42009.1"/>
    </source>
</evidence>
<proteinExistence type="predicted"/>
<dbReference type="AlphaFoldDB" id="A0A314V3E1"/>
<dbReference type="EMBL" id="PJQY01002882">
    <property type="protein sequence ID" value="PQM42009.1"/>
    <property type="molecule type" value="Genomic_DNA"/>
</dbReference>
<organism evidence="1 2">
    <name type="scientific">Prunus yedoensis var. nudiflora</name>
    <dbReference type="NCBI Taxonomy" id="2094558"/>
    <lineage>
        <taxon>Eukaryota</taxon>
        <taxon>Viridiplantae</taxon>
        <taxon>Streptophyta</taxon>
        <taxon>Embryophyta</taxon>
        <taxon>Tracheophyta</taxon>
        <taxon>Spermatophyta</taxon>
        <taxon>Magnoliopsida</taxon>
        <taxon>eudicotyledons</taxon>
        <taxon>Gunneridae</taxon>
        <taxon>Pentapetalae</taxon>
        <taxon>rosids</taxon>
        <taxon>fabids</taxon>
        <taxon>Rosales</taxon>
        <taxon>Rosaceae</taxon>
        <taxon>Amygdaloideae</taxon>
        <taxon>Amygdaleae</taxon>
        <taxon>Prunus</taxon>
    </lineage>
</organism>
<dbReference type="Proteomes" id="UP000250321">
    <property type="component" value="Unassembled WGS sequence"/>
</dbReference>
<name>A0A314V3E1_PRUYE</name>
<evidence type="ECO:0000313" key="2">
    <source>
        <dbReference type="Proteomes" id="UP000250321"/>
    </source>
</evidence>